<proteinExistence type="predicted"/>
<protein>
    <submittedName>
        <fullName evidence="1">Uncharacterized protein</fullName>
    </submittedName>
</protein>
<evidence type="ECO:0000313" key="2">
    <source>
        <dbReference type="Proteomes" id="UP001381693"/>
    </source>
</evidence>
<sequence>MSNVDCRVYCRQSHLVAAKTRLDWRQPGVIPDQLATSLCLPPAHYYGFSTLDSLT</sequence>
<dbReference type="EMBL" id="JAXCGZ010009969">
    <property type="protein sequence ID" value="KAK7075941.1"/>
    <property type="molecule type" value="Genomic_DNA"/>
</dbReference>
<evidence type="ECO:0000313" key="1">
    <source>
        <dbReference type="EMBL" id="KAK7075941.1"/>
    </source>
</evidence>
<dbReference type="AlphaFoldDB" id="A0AAN8X491"/>
<dbReference type="Proteomes" id="UP001381693">
    <property type="component" value="Unassembled WGS sequence"/>
</dbReference>
<comment type="caution">
    <text evidence="1">The sequence shown here is derived from an EMBL/GenBank/DDBJ whole genome shotgun (WGS) entry which is preliminary data.</text>
</comment>
<accession>A0AAN8X491</accession>
<gene>
    <name evidence="1" type="ORF">SK128_028076</name>
</gene>
<organism evidence="1 2">
    <name type="scientific">Halocaridina rubra</name>
    <name type="common">Hawaiian red shrimp</name>
    <dbReference type="NCBI Taxonomy" id="373956"/>
    <lineage>
        <taxon>Eukaryota</taxon>
        <taxon>Metazoa</taxon>
        <taxon>Ecdysozoa</taxon>
        <taxon>Arthropoda</taxon>
        <taxon>Crustacea</taxon>
        <taxon>Multicrustacea</taxon>
        <taxon>Malacostraca</taxon>
        <taxon>Eumalacostraca</taxon>
        <taxon>Eucarida</taxon>
        <taxon>Decapoda</taxon>
        <taxon>Pleocyemata</taxon>
        <taxon>Caridea</taxon>
        <taxon>Atyoidea</taxon>
        <taxon>Atyidae</taxon>
        <taxon>Halocaridina</taxon>
    </lineage>
</organism>
<keyword evidence="2" id="KW-1185">Reference proteome</keyword>
<feature type="non-terminal residue" evidence="1">
    <location>
        <position position="55"/>
    </location>
</feature>
<reference evidence="1 2" key="1">
    <citation type="submission" date="2023-11" db="EMBL/GenBank/DDBJ databases">
        <title>Halocaridina rubra genome assembly.</title>
        <authorList>
            <person name="Smith C."/>
        </authorList>
    </citation>
    <scope>NUCLEOTIDE SEQUENCE [LARGE SCALE GENOMIC DNA]</scope>
    <source>
        <strain evidence="1">EP-1</strain>
        <tissue evidence="1">Whole</tissue>
    </source>
</reference>
<name>A0AAN8X491_HALRR</name>